<evidence type="ECO:0000313" key="9">
    <source>
        <dbReference type="Proteomes" id="UP001156706"/>
    </source>
</evidence>
<dbReference type="Proteomes" id="UP001156706">
    <property type="component" value="Unassembled WGS sequence"/>
</dbReference>
<dbReference type="Pfam" id="PF03006">
    <property type="entry name" value="HlyIII"/>
    <property type="match status" value="1"/>
</dbReference>
<evidence type="ECO:0000256" key="7">
    <source>
        <dbReference type="SAM" id="Phobius"/>
    </source>
</evidence>
<dbReference type="PANTHER" id="PTHR20855">
    <property type="entry name" value="ADIPOR/PROGESTIN RECEPTOR-RELATED"/>
    <property type="match status" value="1"/>
</dbReference>
<dbReference type="RefSeq" id="WP_284194861.1">
    <property type="nucleotide sequence ID" value="NZ_BSOG01000001.1"/>
</dbReference>
<keyword evidence="4 7" id="KW-0812">Transmembrane</keyword>
<dbReference type="PANTHER" id="PTHR20855:SF3">
    <property type="entry name" value="LD03007P"/>
    <property type="match status" value="1"/>
</dbReference>
<evidence type="ECO:0000256" key="2">
    <source>
        <dbReference type="ARBA" id="ARBA00008488"/>
    </source>
</evidence>
<accession>A0ABQ5YCV1</accession>
<evidence type="ECO:0000256" key="6">
    <source>
        <dbReference type="ARBA" id="ARBA00023136"/>
    </source>
</evidence>
<evidence type="ECO:0000256" key="5">
    <source>
        <dbReference type="ARBA" id="ARBA00022989"/>
    </source>
</evidence>
<evidence type="ECO:0000256" key="3">
    <source>
        <dbReference type="ARBA" id="ARBA00022475"/>
    </source>
</evidence>
<keyword evidence="6 7" id="KW-0472">Membrane</keyword>
<dbReference type="NCBIfam" id="TIGR01065">
    <property type="entry name" value="hlyIII"/>
    <property type="match status" value="1"/>
</dbReference>
<feature type="transmembrane region" description="Helical" evidence="7">
    <location>
        <begin position="12"/>
        <end position="32"/>
    </location>
</feature>
<feature type="transmembrane region" description="Helical" evidence="7">
    <location>
        <begin position="99"/>
        <end position="116"/>
    </location>
</feature>
<evidence type="ECO:0000256" key="4">
    <source>
        <dbReference type="ARBA" id="ARBA00022692"/>
    </source>
</evidence>
<keyword evidence="3" id="KW-1003">Cell membrane</keyword>
<sequence length="206" mass="22562">MYHGERFNSITHLTGSALAIAGTAVLITLASLQGDAWKIVSSAIYGSMLIVLYLGSTLYHSIKGPKAKAVLQKIDHCAIYLLIAGTYTPFTLVTLRGPWGWTLFGLSWGLAIFGIVQELTLGRRTRILSMILYVVMGWLIVIGIKPLIANLPTAGLAWLAGGGLIYSAGIYFFLNDERVPHYHGIWHLFVLGGSLCQYVSILFYVN</sequence>
<comment type="caution">
    <text evidence="8">The sequence shown here is derived from an EMBL/GenBank/DDBJ whole genome shotgun (WGS) entry which is preliminary data.</text>
</comment>
<reference evidence="9" key="1">
    <citation type="journal article" date="2019" name="Int. J. Syst. Evol. Microbiol.">
        <title>The Global Catalogue of Microorganisms (GCM) 10K type strain sequencing project: providing services to taxonomists for standard genome sequencing and annotation.</title>
        <authorList>
            <consortium name="The Broad Institute Genomics Platform"/>
            <consortium name="The Broad Institute Genome Sequencing Center for Infectious Disease"/>
            <person name="Wu L."/>
            <person name="Ma J."/>
        </authorList>
    </citation>
    <scope>NUCLEOTIDE SEQUENCE [LARGE SCALE GENOMIC DNA]</scope>
    <source>
        <strain evidence="9">NBRC 110044</strain>
    </source>
</reference>
<dbReference type="InterPro" id="IPR005744">
    <property type="entry name" value="Hy-lIII"/>
</dbReference>
<evidence type="ECO:0000313" key="8">
    <source>
        <dbReference type="EMBL" id="GLR11719.1"/>
    </source>
</evidence>
<comment type="similarity">
    <text evidence="2">Belongs to the UPF0073 (Hly-III) family.</text>
</comment>
<feature type="transmembrane region" description="Helical" evidence="7">
    <location>
        <begin position="74"/>
        <end position="93"/>
    </location>
</feature>
<gene>
    <name evidence="8" type="primary">hlY-III</name>
    <name evidence="8" type="ORF">GCM10007907_05090</name>
</gene>
<feature type="transmembrane region" description="Helical" evidence="7">
    <location>
        <begin position="155"/>
        <end position="174"/>
    </location>
</feature>
<proteinExistence type="inferred from homology"/>
<organism evidence="8 9">
    <name type="scientific">Chitinimonas prasina</name>
    <dbReference type="NCBI Taxonomy" id="1434937"/>
    <lineage>
        <taxon>Bacteria</taxon>
        <taxon>Pseudomonadati</taxon>
        <taxon>Pseudomonadota</taxon>
        <taxon>Betaproteobacteria</taxon>
        <taxon>Neisseriales</taxon>
        <taxon>Chitinibacteraceae</taxon>
        <taxon>Chitinimonas</taxon>
    </lineage>
</organism>
<protein>
    <submittedName>
        <fullName evidence="8">Hemolysin III</fullName>
    </submittedName>
</protein>
<feature type="transmembrane region" description="Helical" evidence="7">
    <location>
        <begin position="44"/>
        <end position="62"/>
    </location>
</feature>
<keyword evidence="5 7" id="KW-1133">Transmembrane helix</keyword>
<feature type="transmembrane region" description="Helical" evidence="7">
    <location>
        <begin position="186"/>
        <end position="205"/>
    </location>
</feature>
<comment type="subcellular location">
    <subcellularLocation>
        <location evidence="1">Cell membrane</location>
        <topology evidence="1">Multi-pass membrane protein</topology>
    </subcellularLocation>
</comment>
<dbReference type="EMBL" id="BSOG01000001">
    <property type="protein sequence ID" value="GLR11719.1"/>
    <property type="molecule type" value="Genomic_DNA"/>
</dbReference>
<keyword evidence="9" id="KW-1185">Reference proteome</keyword>
<feature type="transmembrane region" description="Helical" evidence="7">
    <location>
        <begin position="128"/>
        <end position="149"/>
    </location>
</feature>
<evidence type="ECO:0000256" key="1">
    <source>
        <dbReference type="ARBA" id="ARBA00004651"/>
    </source>
</evidence>
<name>A0ABQ5YCV1_9NEIS</name>
<dbReference type="InterPro" id="IPR004254">
    <property type="entry name" value="AdipoR/HlyIII-related"/>
</dbReference>